<accession>A0ABT8KT43</accession>
<organism evidence="1 2">
    <name type="scientific">Splendidivirga corallicola</name>
    <dbReference type="NCBI Taxonomy" id="3051826"/>
    <lineage>
        <taxon>Bacteria</taxon>
        <taxon>Pseudomonadati</taxon>
        <taxon>Bacteroidota</taxon>
        <taxon>Cytophagia</taxon>
        <taxon>Cytophagales</taxon>
        <taxon>Splendidivirgaceae</taxon>
        <taxon>Splendidivirga</taxon>
    </lineage>
</organism>
<name>A0ABT8KT43_9BACT</name>
<evidence type="ECO:0000313" key="2">
    <source>
        <dbReference type="Proteomes" id="UP001172082"/>
    </source>
</evidence>
<protein>
    <recommendedName>
        <fullName evidence="3">Lipocalin-like domain-containing protein</fullName>
    </recommendedName>
</protein>
<evidence type="ECO:0008006" key="3">
    <source>
        <dbReference type="Google" id="ProtNLM"/>
    </source>
</evidence>
<reference evidence="1" key="1">
    <citation type="submission" date="2023-06" db="EMBL/GenBank/DDBJ databases">
        <title>Genomic of Parafulvivirga corallium.</title>
        <authorList>
            <person name="Wang G."/>
        </authorList>
    </citation>
    <scope>NUCLEOTIDE SEQUENCE</scope>
    <source>
        <strain evidence="1">BMA10</strain>
    </source>
</reference>
<sequence>MKNLLIIIGLIVGINACSTSDEDAMQPDTAAVISELKGIVENGQWRVTYFFDSDKDETDNFNGFTFSFSSNGSITATKGTVNVTGSWSIINDDDGDDHSDGEDVYDDIDFNISFSTPYDFEELTEDWEIITYTNTKIELKHVSGGNGGTDFLTLERI</sequence>
<comment type="caution">
    <text evidence="1">The sequence shown here is derived from an EMBL/GenBank/DDBJ whole genome shotgun (WGS) entry which is preliminary data.</text>
</comment>
<proteinExistence type="predicted"/>
<dbReference type="RefSeq" id="WP_346753928.1">
    <property type="nucleotide sequence ID" value="NZ_JAUJEA010000009.1"/>
</dbReference>
<dbReference type="EMBL" id="JAUJEA010000009">
    <property type="protein sequence ID" value="MDN5203904.1"/>
    <property type="molecule type" value="Genomic_DNA"/>
</dbReference>
<keyword evidence="2" id="KW-1185">Reference proteome</keyword>
<gene>
    <name evidence="1" type="ORF">QQ008_21105</name>
</gene>
<dbReference type="Proteomes" id="UP001172082">
    <property type="component" value="Unassembled WGS sequence"/>
</dbReference>
<evidence type="ECO:0000313" key="1">
    <source>
        <dbReference type="EMBL" id="MDN5203904.1"/>
    </source>
</evidence>